<name>A0ABV2FMR8_9HYPH</name>
<evidence type="ECO:0000313" key="1">
    <source>
        <dbReference type="EMBL" id="MET3559855.1"/>
    </source>
</evidence>
<organism evidence="1 2">
    <name type="scientific">Bartonella japonica</name>
    <dbReference type="NCBI Taxonomy" id="357761"/>
    <lineage>
        <taxon>Bacteria</taxon>
        <taxon>Pseudomonadati</taxon>
        <taxon>Pseudomonadota</taxon>
        <taxon>Alphaproteobacteria</taxon>
        <taxon>Hyphomicrobiales</taxon>
        <taxon>Bartonellaceae</taxon>
        <taxon>Bartonella</taxon>
    </lineage>
</organism>
<reference evidence="1 2" key="1">
    <citation type="submission" date="2024-06" db="EMBL/GenBank/DDBJ databases">
        <title>Genomic Encyclopedia of Type Strains, Phase IV (KMG-IV): sequencing the most valuable type-strain genomes for metagenomic binning, comparative biology and taxonomic classification.</title>
        <authorList>
            <person name="Goeker M."/>
        </authorList>
    </citation>
    <scope>NUCLEOTIDE SEQUENCE [LARGE SCALE GENOMIC DNA]</scope>
    <source>
        <strain evidence="1 2">DSM 23650</strain>
    </source>
</reference>
<dbReference type="EMBL" id="JBEPLT010000003">
    <property type="protein sequence ID" value="MET3559855.1"/>
    <property type="molecule type" value="Genomic_DNA"/>
</dbReference>
<sequence length="108" mass="12085">MRTNLSGRVRNTSLPESHALLPLFEAVVNSIHSIEERGNDFSSSYITISIIRSNQALLPLKKDTEKLNEKEVVGFKVIDNGTGFNDHNFQSFETLDSDHKIEKGCHGV</sequence>
<gene>
    <name evidence="1" type="ORF">ABID39_000533</name>
</gene>
<accession>A0ABV2FMR8</accession>
<protein>
    <submittedName>
        <fullName evidence="1">Uncharacterized protein</fullName>
    </submittedName>
</protein>
<keyword evidence="2" id="KW-1185">Reference proteome</keyword>
<dbReference type="RefSeq" id="WP_354185758.1">
    <property type="nucleotide sequence ID" value="NZ_JBEPLT010000003.1"/>
</dbReference>
<comment type="caution">
    <text evidence="1">The sequence shown here is derived from an EMBL/GenBank/DDBJ whole genome shotgun (WGS) entry which is preliminary data.</text>
</comment>
<evidence type="ECO:0000313" key="2">
    <source>
        <dbReference type="Proteomes" id="UP001549112"/>
    </source>
</evidence>
<dbReference type="Proteomes" id="UP001549112">
    <property type="component" value="Unassembled WGS sequence"/>
</dbReference>
<proteinExistence type="predicted"/>